<name>A0A1X0I9M4_9MYCO</name>
<keyword evidence="2" id="KW-1133">Transmembrane helix</keyword>
<keyword evidence="4" id="KW-1185">Reference proteome</keyword>
<proteinExistence type="predicted"/>
<organism evidence="3 4">
    <name type="scientific">Mycobacterium paraseoulense</name>
    <dbReference type="NCBI Taxonomy" id="590652"/>
    <lineage>
        <taxon>Bacteria</taxon>
        <taxon>Bacillati</taxon>
        <taxon>Actinomycetota</taxon>
        <taxon>Actinomycetes</taxon>
        <taxon>Mycobacteriales</taxon>
        <taxon>Mycobacteriaceae</taxon>
        <taxon>Mycobacterium</taxon>
    </lineage>
</organism>
<dbReference type="OrthoDB" id="3698132at2"/>
<dbReference type="STRING" id="590652.BST39_14360"/>
<accession>A0A1X0I9M4</accession>
<evidence type="ECO:0000313" key="3">
    <source>
        <dbReference type="EMBL" id="ORB40267.1"/>
    </source>
</evidence>
<keyword evidence="2" id="KW-0472">Membrane</keyword>
<evidence type="ECO:0000313" key="4">
    <source>
        <dbReference type="Proteomes" id="UP000192513"/>
    </source>
</evidence>
<feature type="region of interest" description="Disordered" evidence="1">
    <location>
        <begin position="1"/>
        <end position="21"/>
    </location>
</feature>
<dbReference type="EMBL" id="MVIE01000016">
    <property type="protein sequence ID" value="ORB40267.1"/>
    <property type="molecule type" value="Genomic_DNA"/>
</dbReference>
<reference evidence="3 4" key="1">
    <citation type="submission" date="2017-02" db="EMBL/GenBank/DDBJ databases">
        <title>The new phylogeny of genus Mycobacterium.</title>
        <authorList>
            <person name="Tortoli E."/>
            <person name="Trovato A."/>
            <person name="Cirillo D.M."/>
        </authorList>
    </citation>
    <scope>NUCLEOTIDE SEQUENCE [LARGE SCALE GENOMIC DNA]</scope>
    <source>
        <strain evidence="3 4">DSM 45000</strain>
    </source>
</reference>
<dbReference type="AlphaFoldDB" id="A0A1X0I9M4"/>
<keyword evidence="2" id="KW-0812">Transmembrane</keyword>
<protein>
    <submittedName>
        <fullName evidence="3">Uncharacterized protein</fullName>
    </submittedName>
</protein>
<dbReference type="Proteomes" id="UP000192513">
    <property type="component" value="Unassembled WGS sequence"/>
</dbReference>
<sequence>MTTINNPATVRTGDAPNTNGPTRVITRRGNETKAFYKTTEFMVFIVATAGVLLASYLVQATDGRGDYFLADKAWLYVVILSVGYMVSRGLAKSGSRHHGDV</sequence>
<comment type="caution">
    <text evidence="3">The sequence shown here is derived from an EMBL/GenBank/DDBJ whole genome shotgun (WGS) entry which is preliminary data.</text>
</comment>
<dbReference type="RefSeq" id="WP_083172573.1">
    <property type="nucleotide sequence ID" value="NZ_AP022619.1"/>
</dbReference>
<feature type="transmembrane region" description="Helical" evidence="2">
    <location>
        <begin position="73"/>
        <end position="91"/>
    </location>
</feature>
<evidence type="ECO:0000256" key="2">
    <source>
        <dbReference type="SAM" id="Phobius"/>
    </source>
</evidence>
<gene>
    <name evidence="3" type="ORF">BST39_14360</name>
</gene>
<feature type="transmembrane region" description="Helical" evidence="2">
    <location>
        <begin position="41"/>
        <end position="61"/>
    </location>
</feature>
<evidence type="ECO:0000256" key="1">
    <source>
        <dbReference type="SAM" id="MobiDB-lite"/>
    </source>
</evidence>